<dbReference type="FunFam" id="3.40.50.12780:FF:000012">
    <property type="entry name" value="Non-ribosomal peptide synthetase"/>
    <property type="match status" value="2"/>
</dbReference>
<evidence type="ECO:0000256" key="6">
    <source>
        <dbReference type="ARBA" id="ARBA00023194"/>
    </source>
</evidence>
<evidence type="ECO:0000256" key="3">
    <source>
        <dbReference type="ARBA" id="ARBA00022450"/>
    </source>
</evidence>
<dbReference type="Pfam" id="PF00550">
    <property type="entry name" value="PP-binding"/>
    <property type="match status" value="2"/>
</dbReference>
<dbReference type="Proteomes" id="UP000045782">
    <property type="component" value="Unassembled WGS sequence"/>
</dbReference>
<dbReference type="PROSITE" id="PS00455">
    <property type="entry name" value="AMP_BINDING"/>
    <property type="match status" value="2"/>
</dbReference>
<feature type="domain" description="Carrier" evidence="7">
    <location>
        <begin position="2476"/>
        <end position="2550"/>
    </location>
</feature>
<proteinExistence type="inferred from homology"/>
<organism evidence="8 9">
    <name type="scientific">Mycobacteroides abscessus</name>
    <dbReference type="NCBI Taxonomy" id="36809"/>
    <lineage>
        <taxon>Bacteria</taxon>
        <taxon>Bacillati</taxon>
        <taxon>Actinomycetota</taxon>
        <taxon>Actinomycetes</taxon>
        <taxon>Mycobacteriales</taxon>
        <taxon>Mycobacteriaceae</taxon>
        <taxon>Mycobacteroides</taxon>
    </lineage>
</organism>
<dbReference type="InterPro" id="IPR010060">
    <property type="entry name" value="NRPS_synth"/>
</dbReference>
<dbReference type="Gene3D" id="3.40.50.12780">
    <property type="entry name" value="N-terminal domain of ligase-like"/>
    <property type="match status" value="2"/>
</dbReference>
<dbReference type="InterPro" id="IPR025110">
    <property type="entry name" value="AMP-bd_C"/>
</dbReference>
<name>A0A0U0ZIB4_9MYCO</name>
<gene>
    <name evidence="8" type="primary">lgrD_4</name>
    <name evidence="8" type="ORF">ERS075579_01081</name>
</gene>
<dbReference type="GO" id="GO:0008610">
    <property type="term" value="P:lipid biosynthetic process"/>
    <property type="evidence" value="ECO:0007669"/>
    <property type="project" value="UniProtKB-ARBA"/>
</dbReference>
<dbReference type="InterPro" id="IPR023213">
    <property type="entry name" value="CAT-like_dom_sf"/>
</dbReference>
<dbReference type="GO" id="GO:0005829">
    <property type="term" value="C:cytosol"/>
    <property type="evidence" value="ECO:0007669"/>
    <property type="project" value="TreeGrafter"/>
</dbReference>
<dbReference type="FunFam" id="3.40.50.980:FF:000001">
    <property type="entry name" value="Non-ribosomal peptide synthetase"/>
    <property type="match status" value="2"/>
</dbReference>
<dbReference type="FunFam" id="3.30.300.30:FF:000010">
    <property type="entry name" value="Enterobactin synthetase component F"/>
    <property type="match status" value="2"/>
</dbReference>
<dbReference type="Gene3D" id="3.30.559.30">
    <property type="entry name" value="Nonribosomal peptide synthetase, condensation domain"/>
    <property type="match status" value="5"/>
</dbReference>
<evidence type="ECO:0000313" key="8">
    <source>
        <dbReference type="EMBL" id="CPV39753.1"/>
    </source>
</evidence>
<sequence>MLESEGRALPLSRGQLDIWLSQETGLVGAEWQLGLLVRIEGQVERVLLERAIRQAVAEAEPARAAFFEVNGQIVQRPIDHSDLELAFEDLRDSDDPAGLARKKATDIQRTLMPLTGQLLKFALYRTGDDEFHLFGLCHHINLDGLGMAVVSRRVASIYTALATGEPIPPAYFGTLQDLVDWETDYVASDEYAEDREYWSNNLPPDSGLDYRMPHASEESDGYKPSDSVQMDDVTVSEIKELTRVLRIRRYSVITAACALLVRGWSTSGSEVALDFPVSRRVHPDSRTLPGMMAGVVPLVLNAPPQSTVADFCRHVDTRIRELLQHQRFPVHTLEDEEFGLRGPRHAGNRVAVNFIPARLTLDLAGAPATASYTNHGPMGHFGLFFIGASDQLVLSSSGDGEPFARFGVPNLAVRLQRLLSEMAADPDRRLSSLDSLVDDELAELAELGNRAVLTAPAARPVSIPELFTAQVSADPDAVALTFGGSSLTYRELDEAADRLAIQLGHRGVGPGDRVILFSDRSARAVIGILAVLKTGAAYLPVDPAVPASRLEFIVSDAAPVAAITTTDLRGRLDGFGLAVIDLDAHTDSPAEGQSGLVSAGPAPDDIAYIIYTSGTTGAPKGVAVTHHNVTQLMQSLDAGLPKPGVWPLCHSLAFDVSVWEIWGALLRGGRLAVVPESITASPADFHDLLVAEQVTVLTQTPSAVAMLSPEGLESAALAVVGEACPAAVVDKWAPGRTMINAYGPTETTMCVAISAPLKADLPDAVVPIGSPVPGAALFVLDTWLQPVPAGVVGELYVAGDGVACGYVGRSDLTASRFVACPFGKPGTRMYRTGDLVLWGDDGQLQYLGRADEQVKIRGYRIELGEVQAALGALDGVDQAAAIVREDRPGDKRLVGYVTGTADPAEIRGILSKRLPPYMVPAAVVVLETLPLTSNNKLDTRALPAPEYGGLGADYRAPGNAVEEILAGVYAQVLGVERVGVDDSFFDLGGDSILSMQVVARARAAGVLCRPRDVFIEQTVSRLAAVAEVSGGEAHVADEGLGTVAVTPIMHWLRDVDGPIAEFNQTLVIQVPSAVTQDDVVIVLQALLDRHPSLRLRLQDNDGDWSLLVPEAGAVDARDRLHVVDELSDEALVAARTALDPATGSMLSAVWVPGTAQLALVIHHLAVDGVSWRILLEDINIAWAQHHGGADIELPSGGTSFARWSALLAEHALSTDVVEQADTWRQVLATPARVGTVQPESDTYANAGRLSVALDTETTRQLLGEVPAAFHAGVQDILLIAFGLAWNEFLGVSGAPIAFDIEGHGRQEEIGEAVHRRIDLSRTTGWFTTKYPASLAVGELSWAQVSAGEAALGPVIKTAKEQLRALPDGLTYGLLRYLNPGVDLTGPEPTIGFNYLGRLGAGAGDLSEDFWRISADSLRLTDVAAAISMPLAHSVELNAGTMDTAAGPELRANWSWAPSALDGAQADRLSRLWFEALAGICAHVRSGGGGLTPSDLAPARLNQPQIDALVQQYDISDVLPLTPLQQGLLFQAGFAEATGDSTEDDVYAVQLALTLTGALDVARLHDAVSAVAKRHPNLVARFSEEYGEPVQIILADPVIAWQHVELIGDIDQQVEQLCAAERAAVCRLFTEPVFRAALISGLGGAEDGEAGKHRLVLTAHHIVIDGWSLPILLQEIFSIYYGHQLPAPAPYRNFVTWLAGQDRVAAQSVWGRALDGFEAPTLVGSLATAGRRGVGSYRISEDITRSLGELARAQHTTVNTVLQAAWAQVLTWLTGQHDVAFGTAVSGRPADLAGADSMVGLLINTVPVRANITAATTVADLLDQLQRMHNDTVEHEHLALNEIHHAIGLDRLFDTLFVYENYPIDADALLGARELGITDFSSREYNHYPLSVVAMPGNELSLRVEFDTDVFESAEIDTVVDKLRQVLAAMTVDPATKLSSIDLLDAGEHDRLDKWGNRAVLSRPEPALTSIPELFAAQVARAPEAIAITCGERSWSYGELDATANRLANHLVTHGARPGERVALLLPRTGEAIAAILAVLKTGAAYLPIDPAHPDSRVEFVLGDAAPIVAVTTAELLPRLSASGVPVIDIDDPAVSAQNDTTLPVPAVDDIAYIIYTSGTTGAPKGVAVTHRNVAQLLESLDAELALGQVWTQCHSLAFDYSVWEIWGALLYGGRLLVVPDAVVRSPEELHALLVSEEVSVLSQTPSAFYALQTADALQPEMGQQLKLQTVVFGGEALEPQRLSSWFDSHPGLPRMINMYGITETTVHASFREIDDGDVDSNSSPIGVPLEHLAFFVLDGWLRKVPVGVVGELYVAGSGQASGYLGRSDLTTTRFVACPFGAPGSRMYRTGDLVQWGEDGQLRYVGRADKQVKIRGYRIELGEVHAALARVAGVDQAAVIAREDRPGDKRLVGYITESTAGTLDPAAVRATLAERLPSYMVPAAVVVLDALPLTVNGKLDTRALPAPEFQDADHYRAPEDAVEEILAGIYAQVLGVEQIGVDDSFFDLGGDSISSMQVVARARAAGLLLRPRDIFVEQTVSRLAQVAVFADGEAAVVDAGTGPVVATPIIRWLHGLGGNVGEFNQTVVLQAPEGVSEDDVVTVLQALLDRHATLRLRAEENGGEWALLIPEVGTVDARACLLAVEALSDEALSHARSRLNPATGSMLSALWESGKNRLVLIIHHLAVDAVSWRILLEDFNIAWAQHHGGQAVELPSGGTSFARWASLLDQRARTADVEALTGTWRQVEKIPPALPAVHPTMDTYASAGQLSVSLDADLTRELLGEVPVAYHAGVQDMLLIAFALAWNEFLGSAGAPIGIDVEGHGRNEEFVADADLSRTVGWFTSKYPVSLAVGELSWAQVVAGDPALGPVIKGAKEQLRALPDGLTYGLLRYLNPDADVAGPDPSIGFNYLGRLGAGGVDLSDDLWRIDQDGVAITAAATSVPTPLGHTVELNAGVMEDADAGARLHATWTWALSALSHNQVDRISRLWFDALAGICAHVRGGGGGLSPSDVVPARLTQQQIDQLDEQYEIADVLPLTPLQQGLLFHSNLAPEELEGSDDLYAVQLDVALSGPLDPKRLQDAVHSAIRRRPNVVARFYEEFGEPVQLIPADPELAWQYLELDAGSEVEEQVERLAASERAAVCDLAGQPAFRAALARTGTDQYRFLVTNHHIVLDGWSKPILLQEIFASYFGERLPAPVAYRRFVTWLSGQDNDAARSAWGKVFEGFEAPTLVGPPGRMVLGRRGVESFEVSAETTQALGELARSCRTTVSTVLQAAWAQLLMWLTGQTDVAFGTAVSGRPTDLVGAESMVGLLINTVPVRATITPDTTIASLLNQLQAAYGETLEHQHLALKEIHHAVGHDQLFDTMFVYENYPIDTAALSRVHELSITGFSNREYNHYPLAVQATPGHELGLRVEFDTDVFNAVRIGKLVKRFQRVLEAMTSDVKGKKKEPT</sequence>
<dbReference type="GO" id="GO:0003824">
    <property type="term" value="F:catalytic activity"/>
    <property type="evidence" value="ECO:0007669"/>
    <property type="project" value="UniProtKB-KW"/>
</dbReference>
<protein>
    <submittedName>
        <fullName evidence="8">Probable non-ribosomal peptide synthetase</fullName>
    </submittedName>
</protein>
<evidence type="ECO:0000256" key="5">
    <source>
        <dbReference type="ARBA" id="ARBA00022737"/>
    </source>
</evidence>
<dbReference type="GO" id="GO:0043041">
    <property type="term" value="P:amino acid activation for nonribosomal peptide biosynthetic process"/>
    <property type="evidence" value="ECO:0007669"/>
    <property type="project" value="TreeGrafter"/>
</dbReference>
<dbReference type="GO" id="GO:0044550">
    <property type="term" value="P:secondary metabolite biosynthetic process"/>
    <property type="evidence" value="ECO:0007669"/>
    <property type="project" value="UniProtKB-ARBA"/>
</dbReference>
<dbReference type="PANTHER" id="PTHR45527">
    <property type="entry name" value="NONRIBOSOMAL PEPTIDE SYNTHETASE"/>
    <property type="match status" value="1"/>
</dbReference>
<dbReference type="RefSeq" id="WP_016892474.1">
    <property type="nucleotide sequence ID" value="NZ_CSWP01000002.1"/>
</dbReference>
<dbReference type="PANTHER" id="PTHR45527:SF14">
    <property type="entry name" value="PLIPASTATIN SYNTHASE SUBUNIT B"/>
    <property type="match status" value="1"/>
</dbReference>
<keyword evidence="6" id="KW-0045">Antibiotic biosynthesis</keyword>
<dbReference type="FunFam" id="1.10.1200.10:FF:000005">
    <property type="entry name" value="Nonribosomal peptide synthetase 1"/>
    <property type="match status" value="2"/>
</dbReference>
<comment type="similarity">
    <text evidence="2">Belongs to the ATP-dependent AMP-binding enzyme family.</text>
</comment>
<dbReference type="Gene3D" id="3.30.300.30">
    <property type="match status" value="2"/>
</dbReference>
<evidence type="ECO:0000259" key="7">
    <source>
        <dbReference type="PROSITE" id="PS50075"/>
    </source>
</evidence>
<dbReference type="Pfam" id="PF13193">
    <property type="entry name" value="AMP-binding_C"/>
    <property type="match status" value="2"/>
</dbReference>
<accession>A0A0U0ZIB4</accession>
<dbReference type="InterPro" id="IPR020845">
    <property type="entry name" value="AMP-binding_CS"/>
</dbReference>
<dbReference type="InterPro" id="IPR042099">
    <property type="entry name" value="ANL_N_sf"/>
</dbReference>
<dbReference type="SUPFAM" id="SSF52777">
    <property type="entry name" value="CoA-dependent acyltransferases"/>
    <property type="match status" value="10"/>
</dbReference>
<dbReference type="NCBIfam" id="TIGR01720">
    <property type="entry name" value="NRPS-para261"/>
    <property type="match status" value="2"/>
</dbReference>
<dbReference type="Gene3D" id="1.10.1200.10">
    <property type="entry name" value="ACP-like"/>
    <property type="match status" value="2"/>
</dbReference>
<dbReference type="GO" id="GO:0031177">
    <property type="term" value="F:phosphopantetheine binding"/>
    <property type="evidence" value="ECO:0007669"/>
    <property type="project" value="TreeGrafter"/>
</dbReference>
<comment type="cofactor">
    <cofactor evidence="1">
        <name>pantetheine 4'-phosphate</name>
        <dbReference type="ChEBI" id="CHEBI:47942"/>
    </cofactor>
</comment>
<reference evidence="8 9" key="1">
    <citation type="submission" date="2015-03" db="EMBL/GenBank/DDBJ databases">
        <authorList>
            <person name="Murphy D."/>
        </authorList>
    </citation>
    <scope>NUCLEOTIDE SEQUENCE [LARGE SCALE GENOMIC DNA]</scope>
    <source>
        <strain evidence="8 9">PAP088</strain>
    </source>
</reference>
<evidence type="ECO:0000256" key="4">
    <source>
        <dbReference type="ARBA" id="ARBA00022553"/>
    </source>
</evidence>
<dbReference type="CDD" id="cd17643">
    <property type="entry name" value="A_NRPS_Cytc1-like"/>
    <property type="match status" value="1"/>
</dbReference>
<dbReference type="GO" id="GO:0017000">
    <property type="term" value="P:antibiotic biosynthetic process"/>
    <property type="evidence" value="ECO:0007669"/>
    <property type="project" value="UniProtKB-KW"/>
</dbReference>
<dbReference type="InterPro" id="IPR000873">
    <property type="entry name" value="AMP-dep_synth/lig_dom"/>
</dbReference>
<keyword evidence="3" id="KW-0596">Phosphopantetheine</keyword>
<dbReference type="CDD" id="cd19543">
    <property type="entry name" value="DCL_NRPS"/>
    <property type="match status" value="2"/>
</dbReference>
<evidence type="ECO:0000256" key="1">
    <source>
        <dbReference type="ARBA" id="ARBA00001957"/>
    </source>
</evidence>
<feature type="domain" description="Carrier" evidence="7">
    <location>
        <begin position="956"/>
        <end position="1030"/>
    </location>
</feature>
<dbReference type="PROSITE" id="PS00012">
    <property type="entry name" value="PHOSPHOPANTETHEINE"/>
    <property type="match status" value="2"/>
</dbReference>
<keyword evidence="4" id="KW-0597">Phosphoprotein</keyword>
<dbReference type="SUPFAM" id="SSF47336">
    <property type="entry name" value="ACP-like"/>
    <property type="match status" value="2"/>
</dbReference>
<dbReference type="NCBIfam" id="NF003417">
    <property type="entry name" value="PRK04813.1"/>
    <property type="match status" value="2"/>
</dbReference>
<dbReference type="PROSITE" id="PS50075">
    <property type="entry name" value="CARRIER"/>
    <property type="match status" value="2"/>
</dbReference>
<evidence type="ECO:0000313" key="9">
    <source>
        <dbReference type="Proteomes" id="UP000045782"/>
    </source>
</evidence>
<dbReference type="Pfam" id="PF00501">
    <property type="entry name" value="AMP-binding"/>
    <property type="match status" value="2"/>
</dbReference>
<dbReference type="InterPro" id="IPR009081">
    <property type="entry name" value="PP-bd_ACP"/>
</dbReference>
<dbReference type="InterPro" id="IPR010071">
    <property type="entry name" value="AA_adenyl_dom"/>
</dbReference>
<dbReference type="InterPro" id="IPR006162">
    <property type="entry name" value="Ppantetheine_attach_site"/>
</dbReference>
<dbReference type="InterPro" id="IPR036736">
    <property type="entry name" value="ACP-like_sf"/>
</dbReference>
<evidence type="ECO:0000256" key="2">
    <source>
        <dbReference type="ARBA" id="ARBA00006432"/>
    </source>
</evidence>
<dbReference type="NCBIfam" id="TIGR01733">
    <property type="entry name" value="AA-adenyl-dom"/>
    <property type="match status" value="2"/>
</dbReference>
<dbReference type="InterPro" id="IPR001242">
    <property type="entry name" value="Condensation_dom"/>
</dbReference>
<dbReference type="UniPathway" id="UPA00011"/>
<dbReference type="Pfam" id="PF00668">
    <property type="entry name" value="Condensation"/>
    <property type="match status" value="5"/>
</dbReference>
<dbReference type="FunFam" id="2.30.38.10:FF:000001">
    <property type="entry name" value="Non-ribosomal peptide synthetase PvdI"/>
    <property type="match status" value="1"/>
</dbReference>
<dbReference type="SUPFAM" id="SSF56801">
    <property type="entry name" value="Acetyl-CoA synthetase-like"/>
    <property type="match status" value="2"/>
</dbReference>
<dbReference type="InterPro" id="IPR045851">
    <property type="entry name" value="AMP-bd_C_sf"/>
</dbReference>
<dbReference type="EMBL" id="CSWP01000002">
    <property type="protein sequence ID" value="CPV39753.1"/>
    <property type="molecule type" value="Genomic_DNA"/>
</dbReference>
<dbReference type="Gene3D" id="3.30.559.10">
    <property type="entry name" value="Chloramphenicol acetyltransferase-like domain"/>
    <property type="match status" value="5"/>
</dbReference>
<keyword evidence="5" id="KW-0677">Repeat</keyword>